<evidence type="ECO:0000256" key="1">
    <source>
        <dbReference type="PROSITE-ProRule" id="PRU00076"/>
    </source>
</evidence>
<feature type="disulfide bond" evidence="1">
    <location>
        <begin position="184"/>
        <end position="193"/>
    </location>
</feature>
<keyword evidence="2" id="KW-1133">Transmembrane helix</keyword>
<dbReference type="SUPFAM" id="SSF57196">
    <property type="entry name" value="EGF/Laminin"/>
    <property type="match status" value="1"/>
</dbReference>
<dbReference type="Gene3D" id="2.10.25.10">
    <property type="entry name" value="Laminin"/>
    <property type="match status" value="1"/>
</dbReference>
<dbReference type="PROSITE" id="PS01186">
    <property type="entry name" value="EGF_2"/>
    <property type="match status" value="1"/>
</dbReference>
<keyword evidence="5" id="KW-1185">Reference proteome</keyword>
<dbReference type="Proteomes" id="UP001626550">
    <property type="component" value="Unassembled WGS sequence"/>
</dbReference>
<gene>
    <name evidence="4" type="ORF">Ciccas_010539</name>
</gene>
<evidence type="ECO:0000256" key="2">
    <source>
        <dbReference type="SAM" id="Phobius"/>
    </source>
</evidence>
<evidence type="ECO:0000259" key="3">
    <source>
        <dbReference type="PROSITE" id="PS50026"/>
    </source>
</evidence>
<dbReference type="PANTHER" id="PTHR24033">
    <property type="entry name" value="EGF-LIKE DOMAIN-CONTAINING PROTEIN"/>
    <property type="match status" value="1"/>
</dbReference>
<comment type="caution">
    <text evidence="4">The sequence shown here is derived from an EMBL/GenBank/DDBJ whole genome shotgun (WGS) entry which is preliminary data.</text>
</comment>
<proteinExistence type="predicted"/>
<dbReference type="PROSITE" id="PS00022">
    <property type="entry name" value="EGF_1"/>
    <property type="match status" value="2"/>
</dbReference>
<dbReference type="Gene3D" id="2.20.100.10">
    <property type="entry name" value="Thrombospondin type-1 (TSP1) repeat"/>
    <property type="match status" value="1"/>
</dbReference>
<evidence type="ECO:0000313" key="4">
    <source>
        <dbReference type="EMBL" id="KAL3310886.1"/>
    </source>
</evidence>
<dbReference type="SMART" id="SM00181">
    <property type="entry name" value="EGF"/>
    <property type="match status" value="2"/>
</dbReference>
<name>A0ABD2PWS4_9PLAT</name>
<keyword evidence="2" id="KW-0812">Transmembrane</keyword>
<feature type="disulfide bond" evidence="1">
    <location>
        <begin position="165"/>
        <end position="182"/>
    </location>
</feature>
<dbReference type="InterPro" id="IPR000742">
    <property type="entry name" value="EGF"/>
</dbReference>
<accession>A0ABD2PWS4</accession>
<feature type="domain" description="EGF-like" evidence="3">
    <location>
        <begin position="156"/>
        <end position="194"/>
    </location>
</feature>
<feature type="transmembrane region" description="Helical" evidence="2">
    <location>
        <begin position="271"/>
        <end position="292"/>
    </location>
</feature>
<sequence length="301" mass="34094">MNAFLIKSTGYYEYSYKCRCKERFVWSEDSKKCAIKDKCADLRTDGRNCVAEHTKSCNIMKIISEGDSLTELVSQTLGFRCTCEEGFSGFFCEKEMNPCFEITPGASTSPMIGNEACRVYLGNKCIPKLGTSHFICECVRPWATKLNAGFPNCFRKSNICDKVICQNGGECKEVYTKEQYKCICPDYAFGKHCERANPFHWEPWGSWNQCSGPPCSGMGWRRRTRKCQGDILKQVYATKPEYQGKSCLGRAEDLKPCTASCPSSLHIGLPFFKLLISAAFFLFGIAFITWLLHLRCNADFQ</sequence>
<keyword evidence="1" id="KW-1015">Disulfide bond</keyword>
<protein>
    <recommendedName>
        <fullName evidence="3">EGF-like domain-containing protein</fullName>
    </recommendedName>
</protein>
<dbReference type="AlphaFoldDB" id="A0ABD2PWS4"/>
<keyword evidence="2" id="KW-0472">Membrane</keyword>
<dbReference type="InterPro" id="IPR036383">
    <property type="entry name" value="TSP1_rpt_sf"/>
</dbReference>
<evidence type="ECO:0000313" key="5">
    <source>
        <dbReference type="Proteomes" id="UP001626550"/>
    </source>
</evidence>
<dbReference type="InterPro" id="IPR000884">
    <property type="entry name" value="TSP1_rpt"/>
</dbReference>
<organism evidence="4 5">
    <name type="scientific">Cichlidogyrus casuarinus</name>
    <dbReference type="NCBI Taxonomy" id="1844966"/>
    <lineage>
        <taxon>Eukaryota</taxon>
        <taxon>Metazoa</taxon>
        <taxon>Spiralia</taxon>
        <taxon>Lophotrochozoa</taxon>
        <taxon>Platyhelminthes</taxon>
        <taxon>Monogenea</taxon>
        <taxon>Monopisthocotylea</taxon>
        <taxon>Dactylogyridea</taxon>
        <taxon>Ancyrocephalidae</taxon>
        <taxon>Cichlidogyrus</taxon>
    </lineage>
</organism>
<dbReference type="EMBL" id="JBJKFK010002587">
    <property type="protein sequence ID" value="KAL3310886.1"/>
    <property type="molecule type" value="Genomic_DNA"/>
</dbReference>
<keyword evidence="1" id="KW-0245">EGF-like domain</keyword>
<reference evidence="4 5" key="1">
    <citation type="submission" date="2024-11" db="EMBL/GenBank/DDBJ databases">
        <title>Adaptive evolution of stress response genes in parasites aligns with host niche diversity.</title>
        <authorList>
            <person name="Hahn C."/>
            <person name="Resl P."/>
        </authorList>
    </citation>
    <scope>NUCLEOTIDE SEQUENCE [LARGE SCALE GENOMIC DNA]</scope>
    <source>
        <strain evidence="4">EGGRZ-B1_66</strain>
        <tissue evidence="4">Body</tissue>
    </source>
</reference>
<dbReference type="PROSITE" id="PS50092">
    <property type="entry name" value="TSP1"/>
    <property type="match status" value="1"/>
</dbReference>
<dbReference type="PANTHER" id="PTHR24033:SF151">
    <property type="entry name" value="NOTCH 2"/>
    <property type="match status" value="1"/>
</dbReference>
<dbReference type="InterPro" id="IPR051830">
    <property type="entry name" value="NOTCH_homolog"/>
</dbReference>
<comment type="caution">
    <text evidence="1">Lacks conserved residue(s) required for the propagation of feature annotation.</text>
</comment>
<dbReference type="PROSITE" id="PS50026">
    <property type="entry name" value="EGF_3"/>
    <property type="match status" value="1"/>
</dbReference>